<reference evidence="2" key="1">
    <citation type="submission" date="2020-01" db="EMBL/GenBank/DDBJ databases">
        <authorList>
            <person name="Chen W.-M."/>
        </authorList>
    </citation>
    <scope>NUCLEOTIDE SEQUENCE</scope>
    <source>
        <strain evidence="2">CYK-10</strain>
    </source>
</reference>
<dbReference type="Proteomes" id="UP001193501">
    <property type="component" value="Unassembled WGS sequence"/>
</dbReference>
<protein>
    <submittedName>
        <fullName evidence="2">DUF2927 domain-containing protein</fullName>
    </submittedName>
</protein>
<evidence type="ECO:0000313" key="2">
    <source>
        <dbReference type="EMBL" id="NBZ87461.1"/>
    </source>
</evidence>
<dbReference type="AlphaFoldDB" id="A0AAE4Y9R5"/>
<evidence type="ECO:0000256" key="1">
    <source>
        <dbReference type="SAM" id="SignalP"/>
    </source>
</evidence>
<feature type="signal peptide" evidence="1">
    <location>
        <begin position="1"/>
        <end position="16"/>
    </location>
</feature>
<accession>A0AAE4Y9R5</accession>
<dbReference type="PROSITE" id="PS51257">
    <property type="entry name" value="PROKAR_LIPOPROTEIN"/>
    <property type="match status" value="1"/>
</dbReference>
<keyword evidence="3" id="KW-1185">Reference proteome</keyword>
<dbReference type="InterPro" id="IPR021323">
    <property type="entry name" value="DUF2927"/>
</dbReference>
<evidence type="ECO:0000313" key="3">
    <source>
        <dbReference type="Proteomes" id="UP001193501"/>
    </source>
</evidence>
<name>A0AAE4Y9R5_9RHOB</name>
<organism evidence="2 3">
    <name type="scientific">Stagnihabitans tardus</name>
    <dbReference type="NCBI Taxonomy" id="2699202"/>
    <lineage>
        <taxon>Bacteria</taxon>
        <taxon>Pseudomonadati</taxon>
        <taxon>Pseudomonadota</taxon>
        <taxon>Alphaproteobacteria</taxon>
        <taxon>Rhodobacterales</taxon>
        <taxon>Paracoccaceae</taxon>
        <taxon>Stagnihabitans</taxon>
    </lineage>
</organism>
<dbReference type="Pfam" id="PF11150">
    <property type="entry name" value="DUF2927"/>
    <property type="match status" value="1"/>
</dbReference>
<gene>
    <name evidence="2" type="ORF">GV832_07705</name>
</gene>
<sequence length="454" mass="47794">MRFGLVLACLSVAACASGNVTKSASDPGGLDLSGPVLQFPATDPIPVSRANQDLARDFLDLEFQLESGLALPVLTRFQGPIALTMEGAVPPTARAETEALMARLRAEAGLQIDWGTGAAANVITLSFQPSSRLRRMEPTAACFVVPNVAGLADWTGRRGSTALDWGRMSERHAATLFLPQDAAPQELRDCLHEEMAQALGPVNDLYRLPDSVFNDDNFQSVLTEFDMLMLRLHYAPELSNGMGAAQVAALLPGLLARENPRGEVRGAAGDGGPTPRVWIDSVAQAMSASTPKAARIAAAERVLSLALEAGWQDNRAGFAWFLRGRVLAPSDPAAARDAYAQAARIYETLPDGGVHLAHALMQLAALDLARGDIAGAGAGVDRGLPLAHRAQNAALIATFQMIKAEILMAQGQAQAAEGLRLDTLPAARYGFGSSAKIRARAAEIAAIARLAPAG</sequence>
<feature type="chain" id="PRO_5042020513" evidence="1">
    <location>
        <begin position="17"/>
        <end position="454"/>
    </location>
</feature>
<dbReference type="RefSeq" id="WP_168774277.1">
    <property type="nucleotide sequence ID" value="NZ_JAABNR010000006.1"/>
</dbReference>
<comment type="caution">
    <text evidence="2">The sequence shown here is derived from an EMBL/GenBank/DDBJ whole genome shotgun (WGS) entry which is preliminary data.</text>
</comment>
<proteinExistence type="predicted"/>
<dbReference type="EMBL" id="JAABNR010000006">
    <property type="protein sequence ID" value="NBZ87461.1"/>
    <property type="molecule type" value="Genomic_DNA"/>
</dbReference>
<keyword evidence="1" id="KW-0732">Signal</keyword>